<dbReference type="AlphaFoldDB" id="A0A0G1GVW9"/>
<gene>
    <name evidence="1" type="ORF">UW22_C0006G0051</name>
</gene>
<proteinExistence type="predicted"/>
<dbReference type="Proteomes" id="UP000034617">
    <property type="component" value="Unassembled WGS sequence"/>
</dbReference>
<accession>A0A0G1GVW9</accession>
<evidence type="ECO:0000313" key="2">
    <source>
        <dbReference type="Proteomes" id="UP000034617"/>
    </source>
</evidence>
<name>A0A0G1GVW9_9BACT</name>
<evidence type="ECO:0000313" key="1">
    <source>
        <dbReference type="EMBL" id="KKT38785.1"/>
    </source>
</evidence>
<reference evidence="1 2" key="1">
    <citation type="journal article" date="2015" name="Nature">
        <title>rRNA introns, odd ribosomes, and small enigmatic genomes across a large radiation of phyla.</title>
        <authorList>
            <person name="Brown C.T."/>
            <person name="Hug L.A."/>
            <person name="Thomas B.C."/>
            <person name="Sharon I."/>
            <person name="Castelle C.J."/>
            <person name="Singh A."/>
            <person name="Wilkins M.J."/>
            <person name="Williams K.H."/>
            <person name="Banfield J.F."/>
        </authorList>
    </citation>
    <scope>NUCLEOTIDE SEQUENCE [LARGE SCALE GENOMIC DNA]</scope>
</reference>
<dbReference type="EMBL" id="LCHM01000006">
    <property type="protein sequence ID" value="KKT38785.1"/>
    <property type="molecule type" value="Genomic_DNA"/>
</dbReference>
<organism evidence="1 2">
    <name type="scientific">Candidatus Gottesmanbacteria bacterium GW2011_GWB1_44_11c</name>
    <dbReference type="NCBI Taxonomy" id="1618447"/>
    <lineage>
        <taxon>Bacteria</taxon>
        <taxon>Candidatus Gottesmaniibacteriota</taxon>
    </lineage>
</organism>
<sequence>MITDADVTKLKKTFATKDDLKAYATNDDLKKTQKSLTDLITEFKDEILHEIKGMREEIAIVIGYKDQIEDIDYRVERLEKFTKIPPVAP</sequence>
<protein>
    <submittedName>
        <fullName evidence="1">Uncharacterized protein</fullName>
    </submittedName>
</protein>
<comment type="caution">
    <text evidence="1">The sequence shown here is derived from an EMBL/GenBank/DDBJ whole genome shotgun (WGS) entry which is preliminary data.</text>
</comment>